<accession>A0A8H7D5F6</accession>
<proteinExistence type="predicted"/>
<reference evidence="2" key="1">
    <citation type="submission" date="2020-05" db="EMBL/GenBank/DDBJ databases">
        <title>Mycena genomes resolve the evolution of fungal bioluminescence.</title>
        <authorList>
            <person name="Tsai I.J."/>
        </authorList>
    </citation>
    <scope>NUCLEOTIDE SEQUENCE</scope>
    <source>
        <strain evidence="2">CCC161011</strain>
    </source>
</reference>
<dbReference type="AlphaFoldDB" id="A0A8H7D5F6"/>
<sequence length="365" mass="40692">MSSRPSTPIDSDDDMLTAMTQETPTASRTITASKRNHAAMVGDDDTTSDNEHGAGATLPLTVALPNQNIVAAARHYAQKKRIRGDQLIELEAFLKVGLLDSLTISNLTIYSSVKDPASLREAKLFTNLFTIGNQLEKINASKPAYEVSDDLEMNIQKYAPAILLSSKINVYKGEATTNYLLELLKIYRFDIPVGLENIPTDWAKVVASAEYALTQRRSKIKKVIRSSLKPREGEDKKIVYAPPNEHQTIFQLTTAVVKGTQCSVNVMLASRIALMLQRKTYLKYPGLNFWDQLDLRLEKIRNDANGDAKKIVRAFRHILEKDQNEHGVKNDNDKDLEDTVDAFQKKVDDILDIDVIDASTSAQGV</sequence>
<dbReference type="OrthoDB" id="3236341at2759"/>
<dbReference type="Proteomes" id="UP000620124">
    <property type="component" value="Unassembled WGS sequence"/>
</dbReference>
<name>A0A8H7D5F6_9AGAR</name>
<protein>
    <submittedName>
        <fullName evidence="2">Uncharacterized protein</fullName>
    </submittedName>
</protein>
<evidence type="ECO:0000313" key="3">
    <source>
        <dbReference type="Proteomes" id="UP000620124"/>
    </source>
</evidence>
<feature type="region of interest" description="Disordered" evidence="1">
    <location>
        <begin position="33"/>
        <end position="54"/>
    </location>
</feature>
<gene>
    <name evidence="2" type="ORF">MVEN_00684400</name>
</gene>
<dbReference type="EMBL" id="JACAZI010000005">
    <property type="protein sequence ID" value="KAF7359606.1"/>
    <property type="molecule type" value="Genomic_DNA"/>
</dbReference>
<keyword evidence="3" id="KW-1185">Reference proteome</keyword>
<evidence type="ECO:0000313" key="2">
    <source>
        <dbReference type="EMBL" id="KAF7359606.1"/>
    </source>
</evidence>
<organism evidence="2 3">
    <name type="scientific">Mycena venus</name>
    <dbReference type="NCBI Taxonomy" id="2733690"/>
    <lineage>
        <taxon>Eukaryota</taxon>
        <taxon>Fungi</taxon>
        <taxon>Dikarya</taxon>
        <taxon>Basidiomycota</taxon>
        <taxon>Agaricomycotina</taxon>
        <taxon>Agaricomycetes</taxon>
        <taxon>Agaricomycetidae</taxon>
        <taxon>Agaricales</taxon>
        <taxon>Marasmiineae</taxon>
        <taxon>Mycenaceae</taxon>
        <taxon>Mycena</taxon>
    </lineage>
</organism>
<evidence type="ECO:0000256" key="1">
    <source>
        <dbReference type="SAM" id="MobiDB-lite"/>
    </source>
</evidence>
<comment type="caution">
    <text evidence="2">The sequence shown here is derived from an EMBL/GenBank/DDBJ whole genome shotgun (WGS) entry which is preliminary data.</text>
</comment>